<dbReference type="RefSeq" id="WP_380594579.1">
    <property type="nucleotide sequence ID" value="NZ_JBHSDU010000001.1"/>
</dbReference>
<sequence>MQPLPLGELAATPWSLSPFWFIALAVAIPVLLWLGLAWRRALLECPNRVRRAGVKEMRRLLKSLGRTDTPPRPAHLHAWLRASARVWDIRTSAPCVSEISQAARTISGDSTVSSRWRELWQTTERGLYGPDSDPTREWLQQATNVAATVDMPKRQRFFPNRLGHWLPSFAGAALVVILIGSQAIADVPWSAPPAETSSAAMEASPEDPPEPLAPDVAENAQAALDHHWTDWAAHRNLAAYQVQQGELNLAIAHATAAFVQHPTGSETRDVLLTALGETEIVDRNLSRLLSGPWYQRAPTLLSPAGWQRLALFAALVAAAGFCVMVVSLYSPAHRPQSSRDIVVWTSRGVAALGAIVLIASIVCWNAYGAFNQPEAAMLVQNTNVSPVPTDLVPAEETSPLSAGTVVVAGRSFLGWRQVEGEREISGWVRGNALMALYAGR</sequence>
<feature type="transmembrane region" description="Helical" evidence="2">
    <location>
        <begin position="20"/>
        <end position="38"/>
    </location>
</feature>
<accession>A0ABV8SJV4</accession>
<keyword evidence="2" id="KW-1133">Transmembrane helix</keyword>
<dbReference type="Proteomes" id="UP001595904">
    <property type="component" value="Unassembled WGS sequence"/>
</dbReference>
<keyword evidence="2" id="KW-0472">Membrane</keyword>
<feature type="region of interest" description="Disordered" evidence="1">
    <location>
        <begin position="190"/>
        <end position="213"/>
    </location>
</feature>
<evidence type="ECO:0000256" key="1">
    <source>
        <dbReference type="SAM" id="MobiDB-lite"/>
    </source>
</evidence>
<reference evidence="4" key="1">
    <citation type="journal article" date="2019" name="Int. J. Syst. Evol. Microbiol.">
        <title>The Global Catalogue of Microorganisms (GCM) 10K type strain sequencing project: providing services to taxonomists for standard genome sequencing and annotation.</title>
        <authorList>
            <consortium name="The Broad Institute Genomics Platform"/>
            <consortium name="The Broad Institute Genome Sequencing Center for Infectious Disease"/>
            <person name="Wu L."/>
            <person name="Ma J."/>
        </authorList>
    </citation>
    <scope>NUCLEOTIDE SEQUENCE [LARGE SCALE GENOMIC DNA]</scope>
    <source>
        <strain evidence="4">CGMCC 1.10759</strain>
    </source>
</reference>
<evidence type="ECO:0000256" key="2">
    <source>
        <dbReference type="SAM" id="Phobius"/>
    </source>
</evidence>
<evidence type="ECO:0000313" key="4">
    <source>
        <dbReference type="Proteomes" id="UP001595904"/>
    </source>
</evidence>
<feature type="transmembrane region" description="Helical" evidence="2">
    <location>
        <begin position="162"/>
        <end position="185"/>
    </location>
</feature>
<dbReference type="EMBL" id="JBHSDU010000001">
    <property type="protein sequence ID" value="MFC4307909.1"/>
    <property type="molecule type" value="Genomic_DNA"/>
</dbReference>
<evidence type="ECO:0008006" key="5">
    <source>
        <dbReference type="Google" id="ProtNLM"/>
    </source>
</evidence>
<keyword evidence="4" id="KW-1185">Reference proteome</keyword>
<proteinExistence type="predicted"/>
<protein>
    <recommendedName>
        <fullName evidence="5">SH3b domain-containing protein</fullName>
    </recommendedName>
</protein>
<organism evidence="3 4">
    <name type="scientific">Steroidobacter flavus</name>
    <dbReference type="NCBI Taxonomy" id="1842136"/>
    <lineage>
        <taxon>Bacteria</taxon>
        <taxon>Pseudomonadati</taxon>
        <taxon>Pseudomonadota</taxon>
        <taxon>Gammaproteobacteria</taxon>
        <taxon>Steroidobacterales</taxon>
        <taxon>Steroidobacteraceae</taxon>
        <taxon>Steroidobacter</taxon>
    </lineage>
</organism>
<comment type="caution">
    <text evidence="3">The sequence shown here is derived from an EMBL/GenBank/DDBJ whole genome shotgun (WGS) entry which is preliminary data.</text>
</comment>
<gene>
    <name evidence="3" type="ORF">ACFPN2_02340</name>
</gene>
<keyword evidence="2" id="KW-0812">Transmembrane</keyword>
<feature type="transmembrane region" description="Helical" evidence="2">
    <location>
        <begin position="341"/>
        <end position="367"/>
    </location>
</feature>
<evidence type="ECO:0000313" key="3">
    <source>
        <dbReference type="EMBL" id="MFC4307909.1"/>
    </source>
</evidence>
<name>A0ABV8SJV4_9GAMM</name>
<feature type="transmembrane region" description="Helical" evidence="2">
    <location>
        <begin position="309"/>
        <end position="329"/>
    </location>
</feature>